<dbReference type="PANTHER" id="PTHR24148:SF82">
    <property type="entry name" value="HETEROKARYON INCOMPATIBILITY DOMAIN-CONTAINING PROTEIN"/>
    <property type="match status" value="1"/>
</dbReference>
<dbReference type="Pfam" id="PF26639">
    <property type="entry name" value="Het-6_barrel"/>
    <property type="match status" value="1"/>
</dbReference>
<dbReference type="InterPro" id="IPR010730">
    <property type="entry name" value="HET"/>
</dbReference>
<sequence>RFDDAVHCELHVISLSSSPVYDALSYLWVDAQITRGIFVQGTAHRVTANLEVALRHLRRVDGPRALWIDALCINQDDIPERSSLLTDDSDLAFDLTEAGMRIASIVLVPRPHVGQRSSTTAIVLWPDAEEGDRIAVIDGVRVLYILRVSEREPGSWCLVGDAYVHGIMDGEGVTPGERCEILPI</sequence>
<reference evidence="2 3" key="1">
    <citation type="journal article" date="2019" name="PLoS ONE">
        <title>Comparative genome analysis indicates high evolutionary potential of pathogenicity genes in Colletotrichum tanaceti.</title>
        <authorList>
            <person name="Lelwala R.V."/>
            <person name="Korhonen P.K."/>
            <person name="Young N.D."/>
            <person name="Scott J.B."/>
            <person name="Ades P.A."/>
            <person name="Gasser R.B."/>
            <person name="Taylor P.W.J."/>
        </authorList>
    </citation>
    <scope>NUCLEOTIDE SEQUENCE [LARGE SCALE GENOMIC DNA]</scope>
    <source>
        <strain evidence="2">BRIP57314</strain>
    </source>
</reference>
<protein>
    <submittedName>
        <fullName evidence="2">Heterokaryon incompatibility protein 6, OR allele</fullName>
    </submittedName>
</protein>
<evidence type="ECO:0000313" key="2">
    <source>
        <dbReference type="EMBL" id="TKW53425.1"/>
    </source>
</evidence>
<accession>A0A4U6XCU9</accession>
<feature type="domain" description="Heterokaryon incompatibility" evidence="1">
    <location>
        <begin position="21"/>
        <end position="82"/>
    </location>
</feature>
<gene>
    <name evidence="2" type="primary">het-6</name>
    <name evidence="2" type="ORF">CTA1_8818</name>
</gene>
<dbReference type="Pfam" id="PF06985">
    <property type="entry name" value="HET"/>
    <property type="match status" value="1"/>
</dbReference>
<feature type="non-terminal residue" evidence="2">
    <location>
        <position position="1"/>
    </location>
</feature>
<comment type="caution">
    <text evidence="2">The sequence shown here is derived from an EMBL/GenBank/DDBJ whole genome shotgun (WGS) entry which is preliminary data.</text>
</comment>
<dbReference type="InterPro" id="IPR052895">
    <property type="entry name" value="HetReg/Transcr_Mod"/>
</dbReference>
<name>A0A4U6XCU9_9PEZI</name>
<keyword evidence="3" id="KW-1185">Reference proteome</keyword>
<dbReference type="AlphaFoldDB" id="A0A4U6XCU9"/>
<dbReference type="Proteomes" id="UP000310108">
    <property type="component" value="Unassembled WGS sequence"/>
</dbReference>
<organism evidence="2 3">
    <name type="scientific">Colletotrichum tanaceti</name>
    <dbReference type="NCBI Taxonomy" id="1306861"/>
    <lineage>
        <taxon>Eukaryota</taxon>
        <taxon>Fungi</taxon>
        <taxon>Dikarya</taxon>
        <taxon>Ascomycota</taxon>
        <taxon>Pezizomycotina</taxon>
        <taxon>Sordariomycetes</taxon>
        <taxon>Hypocreomycetidae</taxon>
        <taxon>Glomerellales</taxon>
        <taxon>Glomerellaceae</taxon>
        <taxon>Colletotrichum</taxon>
        <taxon>Colletotrichum destructivum species complex</taxon>
    </lineage>
</organism>
<dbReference type="PANTHER" id="PTHR24148">
    <property type="entry name" value="ANKYRIN REPEAT DOMAIN-CONTAINING PROTEIN 39 HOMOLOG-RELATED"/>
    <property type="match status" value="1"/>
</dbReference>
<dbReference type="EMBL" id="PJEX01000186">
    <property type="protein sequence ID" value="TKW53425.1"/>
    <property type="molecule type" value="Genomic_DNA"/>
</dbReference>
<proteinExistence type="predicted"/>
<evidence type="ECO:0000259" key="1">
    <source>
        <dbReference type="Pfam" id="PF06985"/>
    </source>
</evidence>
<evidence type="ECO:0000313" key="3">
    <source>
        <dbReference type="Proteomes" id="UP000310108"/>
    </source>
</evidence>